<dbReference type="InterPro" id="IPR015496">
    <property type="entry name" value="Ubiquilin"/>
</dbReference>
<dbReference type="SUPFAM" id="SSF54236">
    <property type="entry name" value="Ubiquitin-like"/>
    <property type="match status" value="1"/>
</dbReference>
<dbReference type="PROSITE" id="PS50053">
    <property type="entry name" value="UBIQUITIN_2"/>
    <property type="match status" value="1"/>
</dbReference>
<dbReference type="InterPro" id="IPR000626">
    <property type="entry name" value="Ubiquitin-like_dom"/>
</dbReference>
<evidence type="ECO:0000313" key="2">
    <source>
        <dbReference type="EMBL" id="KAF8563832.1"/>
    </source>
</evidence>
<protein>
    <recommendedName>
        <fullName evidence="1">Ubiquitin-like domain-containing protein</fullName>
    </recommendedName>
</protein>
<dbReference type="GO" id="GO:0031593">
    <property type="term" value="F:polyubiquitin modification-dependent protein binding"/>
    <property type="evidence" value="ECO:0007669"/>
    <property type="project" value="TreeGrafter"/>
</dbReference>
<comment type="caution">
    <text evidence="2">The sequence shown here is derived from an EMBL/GenBank/DDBJ whole genome shotgun (WGS) entry which is preliminary data.</text>
</comment>
<evidence type="ECO:0000313" key="3">
    <source>
        <dbReference type="Proteomes" id="UP000699462"/>
    </source>
</evidence>
<dbReference type="OrthoDB" id="6283019at2759"/>
<dbReference type="EMBL" id="JTDF01010562">
    <property type="protein sequence ID" value="KAF8563832.1"/>
    <property type="molecule type" value="Genomic_DNA"/>
</dbReference>
<sequence>MSLWSIRIKTPTEEKTVSVPEDGSIKQLREEVSKAFNAPVKQICLIFAGRILNDNESLAQHKIKDGLIVHLVIRVPKPEVSVVSVIFTARSPQTRILLVV</sequence>
<dbReference type="PANTHER" id="PTHR10677:SF3">
    <property type="entry name" value="FI07626P-RELATED"/>
    <property type="match status" value="1"/>
</dbReference>
<gene>
    <name evidence="2" type="ORF">P879_11425</name>
</gene>
<dbReference type="InterPro" id="IPR029071">
    <property type="entry name" value="Ubiquitin-like_domsf"/>
</dbReference>
<dbReference type="AlphaFoldDB" id="A0A8T0D8I6"/>
<organism evidence="2 3">
    <name type="scientific">Paragonimus westermani</name>
    <dbReference type="NCBI Taxonomy" id="34504"/>
    <lineage>
        <taxon>Eukaryota</taxon>
        <taxon>Metazoa</taxon>
        <taxon>Spiralia</taxon>
        <taxon>Lophotrochozoa</taxon>
        <taxon>Platyhelminthes</taxon>
        <taxon>Trematoda</taxon>
        <taxon>Digenea</taxon>
        <taxon>Plagiorchiida</taxon>
        <taxon>Troglotremata</taxon>
        <taxon>Troglotrematidae</taxon>
        <taxon>Paragonimus</taxon>
    </lineage>
</organism>
<evidence type="ECO:0000259" key="1">
    <source>
        <dbReference type="PROSITE" id="PS50053"/>
    </source>
</evidence>
<feature type="domain" description="Ubiquitin-like" evidence="1">
    <location>
        <begin position="4"/>
        <end position="78"/>
    </location>
</feature>
<dbReference type="PANTHER" id="PTHR10677">
    <property type="entry name" value="UBIQUILIN"/>
    <property type="match status" value="1"/>
</dbReference>
<dbReference type="GO" id="GO:0005829">
    <property type="term" value="C:cytosol"/>
    <property type="evidence" value="ECO:0007669"/>
    <property type="project" value="TreeGrafter"/>
</dbReference>
<keyword evidence="3" id="KW-1185">Reference proteome</keyword>
<dbReference type="Gene3D" id="3.10.20.90">
    <property type="entry name" value="Phosphatidylinositol 3-kinase Catalytic Subunit, Chain A, domain 1"/>
    <property type="match status" value="1"/>
</dbReference>
<dbReference type="GO" id="GO:0006511">
    <property type="term" value="P:ubiquitin-dependent protein catabolic process"/>
    <property type="evidence" value="ECO:0007669"/>
    <property type="project" value="TreeGrafter"/>
</dbReference>
<accession>A0A8T0D8I6</accession>
<dbReference type="Proteomes" id="UP000699462">
    <property type="component" value="Unassembled WGS sequence"/>
</dbReference>
<reference evidence="2 3" key="1">
    <citation type="submission" date="2019-07" db="EMBL/GenBank/DDBJ databases">
        <title>Annotation for the trematode Paragonimus westermani.</title>
        <authorList>
            <person name="Choi Y.-J."/>
        </authorList>
    </citation>
    <scope>NUCLEOTIDE SEQUENCE [LARGE SCALE GENOMIC DNA]</scope>
    <source>
        <strain evidence="2">180907_Pwestermani</strain>
    </source>
</reference>
<dbReference type="SMART" id="SM00213">
    <property type="entry name" value="UBQ"/>
    <property type="match status" value="1"/>
</dbReference>
<name>A0A8T0D8I6_9TREM</name>
<proteinExistence type="predicted"/>
<dbReference type="Pfam" id="PF00240">
    <property type="entry name" value="ubiquitin"/>
    <property type="match status" value="1"/>
</dbReference>